<gene>
    <name evidence="4" type="ORF">EZS28_014759</name>
</gene>
<evidence type="ECO:0000259" key="3">
    <source>
        <dbReference type="Pfam" id="PF04073"/>
    </source>
</evidence>
<feature type="coiled-coil region" evidence="1">
    <location>
        <begin position="2"/>
        <end position="29"/>
    </location>
</feature>
<dbReference type="AlphaFoldDB" id="A0A5J4W529"/>
<feature type="region of interest" description="Disordered" evidence="2">
    <location>
        <begin position="204"/>
        <end position="229"/>
    </location>
</feature>
<evidence type="ECO:0000313" key="4">
    <source>
        <dbReference type="EMBL" id="KAA6389716.1"/>
    </source>
</evidence>
<protein>
    <submittedName>
        <fullName evidence="4">Putative Rho guanine nucleotide exchange factor</fullName>
    </submittedName>
</protein>
<organism evidence="4 5">
    <name type="scientific">Streblomastix strix</name>
    <dbReference type="NCBI Taxonomy" id="222440"/>
    <lineage>
        <taxon>Eukaryota</taxon>
        <taxon>Metamonada</taxon>
        <taxon>Preaxostyla</taxon>
        <taxon>Oxymonadida</taxon>
        <taxon>Streblomastigidae</taxon>
        <taxon>Streblomastix</taxon>
    </lineage>
</organism>
<evidence type="ECO:0000256" key="2">
    <source>
        <dbReference type="SAM" id="MobiDB-lite"/>
    </source>
</evidence>
<dbReference type="Pfam" id="PF04073">
    <property type="entry name" value="tRNA_edit"/>
    <property type="match status" value="1"/>
</dbReference>
<accession>A0A5J4W529</accession>
<dbReference type="Gene3D" id="3.90.960.10">
    <property type="entry name" value="YbaK/aminoacyl-tRNA synthetase-associated domain"/>
    <property type="match status" value="1"/>
</dbReference>
<dbReference type="EMBL" id="SNRW01003483">
    <property type="protein sequence ID" value="KAA6389716.1"/>
    <property type="molecule type" value="Genomic_DNA"/>
</dbReference>
<name>A0A5J4W529_9EUKA</name>
<reference evidence="4 5" key="1">
    <citation type="submission" date="2019-03" db="EMBL/GenBank/DDBJ databases">
        <title>Single cell metagenomics reveals metabolic interactions within the superorganism composed of flagellate Streblomastix strix and complex community of Bacteroidetes bacteria on its surface.</title>
        <authorList>
            <person name="Treitli S.C."/>
            <person name="Kolisko M."/>
            <person name="Husnik F."/>
            <person name="Keeling P."/>
            <person name="Hampl V."/>
        </authorList>
    </citation>
    <scope>NUCLEOTIDE SEQUENCE [LARGE SCALE GENOMIC DNA]</scope>
    <source>
        <strain evidence="4">ST1C</strain>
    </source>
</reference>
<sequence length="229" mass="26099">MQEEEQRRLEVLLQRIEALEARIAQFQFVPHICPSEVRCRKHIKELNTKSTEFKWVTPDYYQQNLEQRRQQLGAASISHIVKIQYVSKLDCKKLYNLIRNMAHGLKKNFHFRVASSQEAEKLLGFTHGAVCPFGIKGSENIPIILDSAIVNNLIPSYFYMGGGNVDTKLRMSVTEFIQKTNPIIADVSSPRDLDKLLASSAELDNDEDVENSVDEDGEYKTQKISPDGV</sequence>
<evidence type="ECO:0000313" key="5">
    <source>
        <dbReference type="Proteomes" id="UP000324800"/>
    </source>
</evidence>
<dbReference type="InterPro" id="IPR036754">
    <property type="entry name" value="YbaK/aa-tRNA-synt-asso_dom_sf"/>
</dbReference>
<feature type="domain" description="YbaK/aminoacyl-tRNA synthetase-associated" evidence="3">
    <location>
        <begin position="110"/>
        <end position="176"/>
    </location>
</feature>
<comment type="caution">
    <text evidence="4">The sequence shown here is derived from an EMBL/GenBank/DDBJ whole genome shotgun (WGS) entry which is preliminary data.</text>
</comment>
<evidence type="ECO:0000256" key="1">
    <source>
        <dbReference type="SAM" id="Coils"/>
    </source>
</evidence>
<dbReference type="InterPro" id="IPR007214">
    <property type="entry name" value="YbaK/aa-tRNA-synth-assoc-dom"/>
</dbReference>
<proteinExistence type="predicted"/>
<dbReference type="SUPFAM" id="SSF55826">
    <property type="entry name" value="YbaK/ProRS associated domain"/>
    <property type="match status" value="1"/>
</dbReference>
<dbReference type="CDD" id="cd04332">
    <property type="entry name" value="YbaK_like"/>
    <property type="match status" value="1"/>
</dbReference>
<dbReference type="GO" id="GO:0002161">
    <property type="term" value="F:aminoacyl-tRNA deacylase activity"/>
    <property type="evidence" value="ECO:0007669"/>
    <property type="project" value="InterPro"/>
</dbReference>
<keyword evidence="1" id="KW-0175">Coiled coil</keyword>
<dbReference type="PANTHER" id="PTHR30411">
    <property type="entry name" value="CYTOPLASMIC PROTEIN"/>
    <property type="match status" value="1"/>
</dbReference>
<dbReference type="Proteomes" id="UP000324800">
    <property type="component" value="Unassembled WGS sequence"/>
</dbReference>
<dbReference type="PANTHER" id="PTHR30411:SF4">
    <property type="entry name" value="YBAK_AMINOACYL-TRNA SYNTHETASE-ASSOCIATED DOMAIN-CONTAINING PROTEIN"/>
    <property type="match status" value="1"/>
</dbReference>
<dbReference type="OrthoDB" id="1058301at2759"/>
<feature type="compositionally biased region" description="Acidic residues" evidence="2">
    <location>
        <begin position="204"/>
        <end position="217"/>
    </location>
</feature>